<protein>
    <recommendedName>
        <fullName evidence="1">LarA-like N-terminal domain-containing protein</fullName>
    </recommendedName>
</protein>
<evidence type="ECO:0000313" key="3">
    <source>
        <dbReference type="Proteomes" id="UP000028525"/>
    </source>
</evidence>
<organism evidence="2 3">
    <name type="scientific">Lacrimispora celerecrescens</name>
    <dbReference type="NCBI Taxonomy" id="29354"/>
    <lineage>
        <taxon>Bacteria</taxon>
        <taxon>Bacillati</taxon>
        <taxon>Bacillota</taxon>
        <taxon>Clostridia</taxon>
        <taxon>Lachnospirales</taxon>
        <taxon>Lachnospiraceae</taxon>
        <taxon>Lacrimispora</taxon>
    </lineage>
</organism>
<dbReference type="OrthoDB" id="9770545at2"/>
<feature type="domain" description="LarA-like N-terminal" evidence="1">
    <location>
        <begin position="7"/>
        <end position="216"/>
    </location>
</feature>
<dbReference type="EMBL" id="JPME01000033">
    <property type="protein sequence ID" value="KEZ87535.1"/>
    <property type="molecule type" value="Genomic_DNA"/>
</dbReference>
<dbReference type="InterPro" id="IPR048068">
    <property type="entry name" value="LarA-like"/>
</dbReference>
<reference evidence="2 3" key="1">
    <citation type="submission" date="2014-07" db="EMBL/GenBank/DDBJ databases">
        <title>Draft genome of Clostridium celerecrescens 152B isolated from sediments associated with methane hydrate from Krishna Godavari basin.</title>
        <authorList>
            <person name="Honkalas V.S."/>
            <person name="Dabir A.P."/>
            <person name="Arora P."/>
            <person name="Dhakephalkar P.K."/>
        </authorList>
    </citation>
    <scope>NUCLEOTIDE SEQUENCE [LARGE SCALE GENOMIC DNA]</scope>
    <source>
        <strain evidence="2 3">152B</strain>
    </source>
</reference>
<gene>
    <name evidence="2" type="ORF">IO98_21040</name>
</gene>
<name>A0A084JF01_9FIRM</name>
<dbReference type="PANTHER" id="PTHR33171:SF17">
    <property type="entry name" value="LARA-LIKE N-TERMINAL DOMAIN-CONTAINING PROTEIN"/>
    <property type="match status" value="1"/>
</dbReference>
<evidence type="ECO:0000259" key="1">
    <source>
        <dbReference type="Pfam" id="PF09861"/>
    </source>
</evidence>
<accession>A0A084JF01</accession>
<dbReference type="PANTHER" id="PTHR33171">
    <property type="entry name" value="LAR_N DOMAIN-CONTAINING PROTEIN"/>
    <property type="match status" value="1"/>
</dbReference>
<dbReference type="Pfam" id="PF09861">
    <property type="entry name" value="Lar_N"/>
    <property type="match status" value="1"/>
</dbReference>
<sequence>MNVALEYGQGTVNVTLPDTADIFIPGETVPDPPYIPEDQLEEKTLESLRNPMGMEPLSKLAHKGSKVTIVFPDRVKGGEQPTSHRKISIKLILKELYDAGVEKKDILLICSNGLHRKNTEKEIRAVLGNELFHEFWYTHQIINHDSEDYDHLVDLGTTERGDPVLMNKYVYDSDVAILIGHTQGNPYGGYSGGYKHCSTGITHWRSIASHHVPEVMHRADFTPVSGKSLMRTKFDEIGQYMETCMGKKFFCCDAVLDTKSRQIEINSGYAAVMQPHSWITADKRTYVPWAEKKYDVMIFGMPQFFHYGDGMGTNPIMLMQAISAQVIRHKRIMSDNCVIIFTSTCNGYFHDELWPYLREMYEMFQHDQMNTLPDMNRYGEYFATDEEYIRKYRYCNAFHPFHGFSMISCAHVAEMNTSAIYLCGAQDPGFARGMGLKTRATVEEALEDAKKKFVGANPNILVLPQTFKLSAVHLMMKGETSGGKGHEDCGCMAHHHK</sequence>
<dbReference type="RefSeq" id="WP_038284229.1">
    <property type="nucleotide sequence ID" value="NZ_JPME01000033.1"/>
</dbReference>
<dbReference type="GO" id="GO:0050043">
    <property type="term" value="F:lactate racemase activity"/>
    <property type="evidence" value="ECO:0007669"/>
    <property type="project" value="InterPro"/>
</dbReference>
<dbReference type="AlphaFoldDB" id="A0A084JF01"/>
<comment type="caution">
    <text evidence="2">The sequence shown here is derived from an EMBL/GenBank/DDBJ whole genome shotgun (WGS) entry which is preliminary data.</text>
</comment>
<dbReference type="InterPro" id="IPR043166">
    <property type="entry name" value="LarA-like_C"/>
</dbReference>
<dbReference type="Gene3D" id="3.90.226.30">
    <property type="match status" value="1"/>
</dbReference>
<keyword evidence="3" id="KW-1185">Reference proteome</keyword>
<evidence type="ECO:0000313" key="2">
    <source>
        <dbReference type="EMBL" id="KEZ87535.1"/>
    </source>
</evidence>
<dbReference type="STRING" id="29354.IO98_21040"/>
<dbReference type="InterPro" id="IPR018657">
    <property type="entry name" value="LarA-like_N"/>
</dbReference>
<proteinExistence type="predicted"/>
<dbReference type="Gene3D" id="3.40.50.11440">
    <property type="match status" value="1"/>
</dbReference>
<dbReference type="Proteomes" id="UP000028525">
    <property type="component" value="Unassembled WGS sequence"/>
</dbReference>